<gene>
    <name evidence="1" type="ORF">BT67DRAFT_84192</name>
</gene>
<dbReference type="Proteomes" id="UP001304895">
    <property type="component" value="Unassembled WGS sequence"/>
</dbReference>
<accession>A0AAN6UG65</accession>
<dbReference type="PANTHER" id="PTHR12224">
    <property type="entry name" value="BETA-1,4-MANNOSYL-GLYCOPROTEIN BETA-1,4-N-ACETYLGLUCOSAMINYL-TRANSFERASE"/>
    <property type="match status" value="1"/>
</dbReference>
<dbReference type="PANTHER" id="PTHR12224:SF0">
    <property type="entry name" value="BETA-1,4-MANNOSYL-GLYCOPROTEIN 4-BETA-N-ACETYLGLUCOSAMINYLTRANSFERASE"/>
    <property type="match status" value="1"/>
</dbReference>
<evidence type="ECO:0000313" key="2">
    <source>
        <dbReference type="Proteomes" id="UP001304895"/>
    </source>
</evidence>
<dbReference type="GO" id="GO:0006044">
    <property type="term" value="P:N-acetylglucosamine metabolic process"/>
    <property type="evidence" value="ECO:0007669"/>
    <property type="project" value="TreeGrafter"/>
</dbReference>
<dbReference type="EMBL" id="MU853418">
    <property type="protein sequence ID" value="KAK4132270.1"/>
    <property type="molecule type" value="Genomic_DNA"/>
</dbReference>
<protein>
    <submittedName>
        <fullName evidence="1">Glycosyltransferase family 17 protein</fullName>
    </submittedName>
</protein>
<dbReference type="InterPro" id="IPR006813">
    <property type="entry name" value="Glyco_trans_17"/>
</dbReference>
<reference evidence="1" key="2">
    <citation type="submission" date="2023-05" db="EMBL/GenBank/DDBJ databases">
        <authorList>
            <consortium name="Lawrence Berkeley National Laboratory"/>
            <person name="Steindorff A."/>
            <person name="Hensen N."/>
            <person name="Bonometti L."/>
            <person name="Westerberg I."/>
            <person name="Brannstrom I.O."/>
            <person name="Guillou S."/>
            <person name="Cros-Aarteil S."/>
            <person name="Calhoun S."/>
            <person name="Haridas S."/>
            <person name="Kuo A."/>
            <person name="Mondo S."/>
            <person name="Pangilinan J."/>
            <person name="Riley R."/>
            <person name="Labutti K."/>
            <person name="Andreopoulos B."/>
            <person name="Lipzen A."/>
            <person name="Chen C."/>
            <person name="Yanf M."/>
            <person name="Daum C."/>
            <person name="Ng V."/>
            <person name="Clum A."/>
            <person name="Ohm R."/>
            <person name="Martin F."/>
            <person name="Silar P."/>
            <person name="Natvig D."/>
            <person name="Lalanne C."/>
            <person name="Gautier V."/>
            <person name="Ament-Velasquez S.L."/>
            <person name="Kruys A."/>
            <person name="Hutchinson M.I."/>
            <person name="Powell A.J."/>
            <person name="Barry K."/>
            <person name="Miller A.N."/>
            <person name="Grigoriev I.V."/>
            <person name="Debuchy R."/>
            <person name="Gladieux P."/>
            <person name="Thoren M.H."/>
            <person name="Johannesson H."/>
        </authorList>
    </citation>
    <scope>NUCLEOTIDE SEQUENCE</scope>
    <source>
        <strain evidence="1">CBS 123565</strain>
    </source>
</reference>
<keyword evidence="2" id="KW-1185">Reference proteome</keyword>
<name>A0AAN6UG65_9PEZI</name>
<organism evidence="1 2">
    <name type="scientific">Trichocladium antarcticum</name>
    <dbReference type="NCBI Taxonomy" id="1450529"/>
    <lineage>
        <taxon>Eukaryota</taxon>
        <taxon>Fungi</taxon>
        <taxon>Dikarya</taxon>
        <taxon>Ascomycota</taxon>
        <taxon>Pezizomycotina</taxon>
        <taxon>Sordariomycetes</taxon>
        <taxon>Sordariomycetidae</taxon>
        <taxon>Sordariales</taxon>
        <taxon>Chaetomiaceae</taxon>
        <taxon>Trichocladium</taxon>
    </lineage>
</organism>
<dbReference type="AlphaFoldDB" id="A0AAN6UG65"/>
<comment type="caution">
    <text evidence="1">The sequence shown here is derived from an EMBL/GenBank/DDBJ whole genome shotgun (WGS) entry which is preliminary data.</text>
</comment>
<proteinExistence type="predicted"/>
<dbReference type="Pfam" id="PF04724">
    <property type="entry name" value="Glyco_transf_17"/>
    <property type="match status" value="1"/>
</dbReference>
<sequence>MPLFASSSPCSPHVWQDTMVRRSTRLWRVLRIAVVLGVVWLVYSATVDGDKLAAPVASSAVDVRPDLCRPHGWKRFRPKSPDKPRKVYDLLMVNTELDWLEIRLNSTFDAVDYFVLVEGRKTFTNLDKPLTLRANLGRFAPYKSKIIYHEIEYPPDFQPRTAWDMEDLQRNAMLTQVFPLLRGAHAPNRGDAIVVSDVDEIPRPSAFAVLRACQFPRRLTLRSRFYYYSFQWLHRGPDWAHPQATYYQGPRRTLRPNDLRIADGGLWPFREWEKGELWNASWHCSSCFATVDELLNKMASFAHTSMNADRFRDRKRIADRVRRGKDLWDREGEVYDRVDDNVDVPSFLLENKERFGYLLNRDGPNAGFADYRE</sequence>
<dbReference type="GO" id="GO:0003830">
    <property type="term" value="F:beta-1,4-mannosylglycoprotein 4-beta-N-acetylglucosaminyltransferase activity"/>
    <property type="evidence" value="ECO:0007669"/>
    <property type="project" value="InterPro"/>
</dbReference>
<reference evidence="1" key="1">
    <citation type="journal article" date="2023" name="Mol. Phylogenet. Evol.">
        <title>Genome-scale phylogeny and comparative genomics of the fungal order Sordariales.</title>
        <authorList>
            <person name="Hensen N."/>
            <person name="Bonometti L."/>
            <person name="Westerberg I."/>
            <person name="Brannstrom I.O."/>
            <person name="Guillou S."/>
            <person name="Cros-Aarteil S."/>
            <person name="Calhoun S."/>
            <person name="Haridas S."/>
            <person name="Kuo A."/>
            <person name="Mondo S."/>
            <person name="Pangilinan J."/>
            <person name="Riley R."/>
            <person name="LaButti K."/>
            <person name="Andreopoulos B."/>
            <person name="Lipzen A."/>
            <person name="Chen C."/>
            <person name="Yan M."/>
            <person name="Daum C."/>
            <person name="Ng V."/>
            <person name="Clum A."/>
            <person name="Steindorff A."/>
            <person name="Ohm R.A."/>
            <person name="Martin F."/>
            <person name="Silar P."/>
            <person name="Natvig D.O."/>
            <person name="Lalanne C."/>
            <person name="Gautier V."/>
            <person name="Ament-Velasquez S.L."/>
            <person name="Kruys A."/>
            <person name="Hutchinson M.I."/>
            <person name="Powell A.J."/>
            <person name="Barry K."/>
            <person name="Miller A.N."/>
            <person name="Grigoriev I.V."/>
            <person name="Debuchy R."/>
            <person name="Gladieux P."/>
            <person name="Hiltunen Thoren M."/>
            <person name="Johannesson H."/>
        </authorList>
    </citation>
    <scope>NUCLEOTIDE SEQUENCE</scope>
    <source>
        <strain evidence="1">CBS 123565</strain>
    </source>
</reference>
<dbReference type="GO" id="GO:0016020">
    <property type="term" value="C:membrane"/>
    <property type="evidence" value="ECO:0007669"/>
    <property type="project" value="InterPro"/>
</dbReference>
<evidence type="ECO:0000313" key="1">
    <source>
        <dbReference type="EMBL" id="KAK4132270.1"/>
    </source>
</evidence>